<dbReference type="InterPro" id="IPR000847">
    <property type="entry name" value="LysR_HTH_N"/>
</dbReference>
<keyword evidence="2" id="KW-0805">Transcription regulation</keyword>
<evidence type="ECO:0000256" key="3">
    <source>
        <dbReference type="ARBA" id="ARBA00023125"/>
    </source>
</evidence>
<dbReference type="InterPro" id="IPR058163">
    <property type="entry name" value="LysR-type_TF_proteobact-type"/>
</dbReference>
<dbReference type="Pfam" id="PF00126">
    <property type="entry name" value="HTH_1"/>
    <property type="match status" value="1"/>
</dbReference>
<dbReference type="GO" id="GO:0043565">
    <property type="term" value="F:sequence-specific DNA binding"/>
    <property type="evidence" value="ECO:0007669"/>
    <property type="project" value="TreeGrafter"/>
</dbReference>
<dbReference type="Gene3D" id="1.10.10.10">
    <property type="entry name" value="Winged helix-like DNA-binding domain superfamily/Winged helix DNA-binding domain"/>
    <property type="match status" value="1"/>
</dbReference>
<dbReference type="InterPro" id="IPR005119">
    <property type="entry name" value="LysR_subst-bd"/>
</dbReference>
<accession>A0A3T0N4R9</accession>
<proteinExistence type="inferred from homology"/>
<dbReference type="SUPFAM" id="SSF46785">
    <property type="entry name" value="Winged helix' DNA-binding domain"/>
    <property type="match status" value="1"/>
</dbReference>
<dbReference type="PANTHER" id="PTHR30537:SF74">
    <property type="entry name" value="HTH-TYPE TRANSCRIPTIONAL REGULATOR TRPI"/>
    <property type="match status" value="1"/>
</dbReference>
<reference evidence="6 7" key="1">
    <citation type="submission" date="2018-10" db="EMBL/GenBank/DDBJ databases">
        <title>Parasedimentitalea marina sp. nov., a psychrophilic bacterium isolated from deep seawater of the New Britain Trench.</title>
        <authorList>
            <person name="Cao J."/>
        </authorList>
    </citation>
    <scope>NUCLEOTIDE SEQUENCE [LARGE SCALE GENOMIC DNA]</scope>
    <source>
        <strain evidence="6 7">W43</strain>
    </source>
</reference>
<evidence type="ECO:0000259" key="5">
    <source>
        <dbReference type="PROSITE" id="PS50931"/>
    </source>
</evidence>
<dbReference type="InterPro" id="IPR036390">
    <property type="entry name" value="WH_DNA-bd_sf"/>
</dbReference>
<dbReference type="PROSITE" id="PS50931">
    <property type="entry name" value="HTH_LYSR"/>
    <property type="match status" value="1"/>
</dbReference>
<dbReference type="AlphaFoldDB" id="A0A3T0N4R9"/>
<dbReference type="Proteomes" id="UP000283063">
    <property type="component" value="Chromosome"/>
</dbReference>
<dbReference type="PRINTS" id="PR00039">
    <property type="entry name" value="HTHLYSR"/>
</dbReference>
<evidence type="ECO:0000313" key="7">
    <source>
        <dbReference type="Proteomes" id="UP000283063"/>
    </source>
</evidence>
<feature type="domain" description="HTH lysR-type" evidence="5">
    <location>
        <begin position="5"/>
        <end position="62"/>
    </location>
</feature>
<dbReference type="InterPro" id="IPR036388">
    <property type="entry name" value="WH-like_DNA-bd_sf"/>
</dbReference>
<dbReference type="SUPFAM" id="SSF53850">
    <property type="entry name" value="Periplasmic binding protein-like II"/>
    <property type="match status" value="1"/>
</dbReference>
<gene>
    <name evidence="6" type="ORF">EBB79_14785</name>
</gene>
<keyword evidence="4" id="KW-0804">Transcription</keyword>
<dbReference type="Pfam" id="PF03466">
    <property type="entry name" value="LysR_substrate"/>
    <property type="match status" value="1"/>
</dbReference>
<dbReference type="RefSeq" id="WP_127749560.1">
    <property type="nucleotide sequence ID" value="NZ_CP033219.1"/>
</dbReference>
<protein>
    <submittedName>
        <fullName evidence="6">LysR family transcriptional regulator</fullName>
    </submittedName>
</protein>
<dbReference type="FunFam" id="1.10.10.10:FF:000001">
    <property type="entry name" value="LysR family transcriptional regulator"/>
    <property type="match status" value="1"/>
</dbReference>
<dbReference type="PANTHER" id="PTHR30537">
    <property type="entry name" value="HTH-TYPE TRANSCRIPTIONAL REGULATOR"/>
    <property type="match status" value="1"/>
</dbReference>
<dbReference type="KEGG" id="sedi:EBB79_14785"/>
<evidence type="ECO:0000256" key="1">
    <source>
        <dbReference type="ARBA" id="ARBA00009437"/>
    </source>
</evidence>
<evidence type="ECO:0000256" key="2">
    <source>
        <dbReference type="ARBA" id="ARBA00023015"/>
    </source>
</evidence>
<evidence type="ECO:0000256" key="4">
    <source>
        <dbReference type="ARBA" id="ARBA00023163"/>
    </source>
</evidence>
<dbReference type="EMBL" id="CP033219">
    <property type="protein sequence ID" value="AZV79008.1"/>
    <property type="molecule type" value="Genomic_DNA"/>
</dbReference>
<keyword evidence="7" id="KW-1185">Reference proteome</keyword>
<keyword evidence="3" id="KW-0238">DNA-binding</keyword>
<sequence>MADLPNLVWLRAFEASARLRSFTAASQELGLSQAAVSHQIRSLEASFGVALFIRRARHLELTALGHAYYPSIAQALDDIAYSTRGLLRPMEARTITLRAPISTAVLWIAPRLGAFQDQNPQIKLRLISAIWADSTSEEDVDIDLRLGPSSWFDRRAHLLCSETVVPVAAPELAGQLGSAQQLLAQNQIHIHGYQDNWLRFSNSQGLEPEDRAATLLTDTSLAAIEMAAAGAGVAMVMQRYAQAPLDQGRIKRVMDFEIPMGQGHYLMPTTRPAPNSPEEMLVRDWITEIFS</sequence>
<dbReference type="GO" id="GO:0003700">
    <property type="term" value="F:DNA-binding transcription factor activity"/>
    <property type="evidence" value="ECO:0007669"/>
    <property type="project" value="InterPro"/>
</dbReference>
<dbReference type="GO" id="GO:0006351">
    <property type="term" value="P:DNA-templated transcription"/>
    <property type="evidence" value="ECO:0007669"/>
    <property type="project" value="TreeGrafter"/>
</dbReference>
<dbReference type="OrthoDB" id="9813056at2"/>
<name>A0A3T0N4R9_9RHOB</name>
<evidence type="ECO:0000313" key="6">
    <source>
        <dbReference type="EMBL" id="AZV79008.1"/>
    </source>
</evidence>
<comment type="similarity">
    <text evidence="1">Belongs to the LysR transcriptional regulatory family.</text>
</comment>
<organism evidence="6 7">
    <name type="scientific">Parasedimentitalea marina</name>
    <dbReference type="NCBI Taxonomy" id="2483033"/>
    <lineage>
        <taxon>Bacteria</taxon>
        <taxon>Pseudomonadati</taxon>
        <taxon>Pseudomonadota</taxon>
        <taxon>Alphaproteobacteria</taxon>
        <taxon>Rhodobacterales</taxon>
        <taxon>Paracoccaceae</taxon>
        <taxon>Parasedimentitalea</taxon>
    </lineage>
</organism>
<dbReference type="Gene3D" id="3.40.190.10">
    <property type="entry name" value="Periplasmic binding protein-like II"/>
    <property type="match status" value="2"/>
</dbReference>